<evidence type="ECO:0000313" key="2">
    <source>
        <dbReference type="Proteomes" id="UP000765509"/>
    </source>
</evidence>
<accession>A0A9Q3D1L1</accession>
<organism evidence="1 2">
    <name type="scientific">Austropuccinia psidii MF-1</name>
    <dbReference type="NCBI Taxonomy" id="1389203"/>
    <lineage>
        <taxon>Eukaryota</taxon>
        <taxon>Fungi</taxon>
        <taxon>Dikarya</taxon>
        <taxon>Basidiomycota</taxon>
        <taxon>Pucciniomycotina</taxon>
        <taxon>Pucciniomycetes</taxon>
        <taxon>Pucciniales</taxon>
        <taxon>Sphaerophragmiaceae</taxon>
        <taxon>Austropuccinia</taxon>
    </lineage>
</organism>
<gene>
    <name evidence="1" type="ORF">O181_034866</name>
</gene>
<proteinExistence type="predicted"/>
<comment type="caution">
    <text evidence="1">The sequence shown here is derived from an EMBL/GenBank/DDBJ whole genome shotgun (WGS) entry which is preliminary data.</text>
</comment>
<reference evidence="1" key="1">
    <citation type="submission" date="2021-03" db="EMBL/GenBank/DDBJ databases">
        <title>Draft genome sequence of rust myrtle Austropuccinia psidii MF-1, a brazilian biotype.</title>
        <authorList>
            <person name="Quecine M.C."/>
            <person name="Pachon D.M.R."/>
            <person name="Bonatelli M.L."/>
            <person name="Correr F.H."/>
            <person name="Franceschini L.M."/>
            <person name="Leite T.F."/>
            <person name="Margarido G.R.A."/>
            <person name="Almeida C.A."/>
            <person name="Ferrarezi J.A."/>
            <person name="Labate C.A."/>
        </authorList>
    </citation>
    <scope>NUCLEOTIDE SEQUENCE</scope>
    <source>
        <strain evidence="1">MF-1</strain>
    </source>
</reference>
<evidence type="ECO:0000313" key="1">
    <source>
        <dbReference type="EMBL" id="MBW0495151.1"/>
    </source>
</evidence>
<dbReference type="OrthoDB" id="3068303at2759"/>
<dbReference type="Proteomes" id="UP000765509">
    <property type="component" value="Unassembled WGS sequence"/>
</dbReference>
<sequence length="107" mass="12545">MTKISFFQYFQTNIHSISKKDTQREEFVADQLDKVRINPSLSSKMRHDLIDVLYKHINAFASYSDLLGTIRGHRPYPLVLRRQAYPEILGETYPRVDTAWCTNKGRP</sequence>
<dbReference type="EMBL" id="AVOT02012935">
    <property type="protein sequence ID" value="MBW0495151.1"/>
    <property type="molecule type" value="Genomic_DNA"/>
</dbReference>
<protein>
    <submittedName>
        <fullName evidence="1">Uncharacterized protein</fullName>
    </submittedName>
</protein>
<keyword evidence="2" id="KW-1185">Reference proteome</keyword>
<name>A0A9Q3D1L1_9BASI</name>
<dbReference type="AlphaFoldDB" id="A0A9Q3D1L1"/>